<feature type="domain" description="AAA+ ATPase" evidence="2">
    <location>
        <begin position="62"/>
        <end position="234"/>
    </location>
</feature>
<dbReference type="GO" id="GO:0016887">
    <property type="term" value="F:ATP hydrolysis activity"/>
    <property type="evidence" value="ECO:0007669"/>
    <property type="project" value="InterPro"/>
</dbReference>
<dbReference type="SUPFAM" id="SSF52540">
    <property type="entry name" value="P-loop containing nucleoside triphosphate hydrolases"/>
    <property type="match status" value="1"/>
</dbReference>
<evidence type="ECO:0000313" key="4">
    <source>
        <dbReference type="Proteomes" id="UP000010474"/>
    </source>
</evidence>
<dbReference type="Pfam" id="PF07728">
    <property type="entry name" value="AAA_5"/>
    <property type="match status" value="1"/>
</dbReference>
<dbReference type="OrthoDB" id="9783370at2"/>
<dbReference type="InterPro" id="IPR027417">
    <property type="entry name" value="P-loop_NTPase"/>
</dbReference>
<dbReference type="InterPro" id="IPR003593">
    <property type="entry name" value="AAA+_ATPase"/>
</dbReference>
<evidence type="ECO:0000256" key="1">
    <source>
        <dbReference type="SAM" id="MobiDB-lite"/>
    </source>
</evidence>
<sequence length="349" mass="40349">MGYFNLFTYFLLIIQSKIQMTYQFENNPQKRPSAPHPDSPTKAEPYIAPDDLIDAVNLAIFLRRPLLLEGEVGCGKTRLAIAIAYELGLPFYRWDIRSTTKAQEGLYEYDAILRLHDVQTQKLDTSNQNQVKENNQRNPSNPQDYRTFGAIGKAFISKKPAVVLIDEIDKADIDFPNDLLTVLDEPWEFKIRETGETIKANPDYQPIVIITSNKEKGNLPAPFLRRCIYYYVKFPSDPGELQKIVDLHYQYKQKQETEKKLNPSNELVQAAAKLFLKIREDKGLFKIPGTSEFLDWIDALYRCQSKQNPQPPYPADELEGGKLIPYRELIFKIRQDWQKNTSFSQSSLE</sequence>
<dbReference type="PANTHER" id="PTHR42759">
    <property type="entry name" value="MOXR FAMILY PROTEIN"/>
    <property type="match status" value="1"/>
</dbReference>
<dbReference type="HOGENOM" id="CLU_051820_2_1_3"/>
<dbReference type="InterPro" id="IPR050764">
    <property type="entry name" value="CbbQ/NirQ/NorQ/GpvN"/>
</dbReference>
<dbReference type="SMART" id="SM00382">
    <property type="entry name" value="AAA"/>
    <property type="match status" value="1"/>
</dbReference>
<gene>
    <name evidence="3" type="ordered locus">Anacy_5987</name>
</gene>
<evidence type="ECO:0000259" key="2">
    <source>
        <dbReference type="SMART" id="SM00382"/>
    </source>
</evidence>
<dbReference type="Proteomes" id="UP000010474">
    <property type="component" value="Plasmid pANACY.03"/>
</dbReference>
<proteinExistence type="predicted"/>
<feature type="region of interest" description="Disordered" evidence="1">
    <location>
        <begin position="124"/>
        <end position="143"/>
    </location>
</feature>
<dbReference type="PANTHER" id="PTHR42759:SF1">
    <property type="entry name" value="MAGNESIUM-CHELATASE SUBUNIT CHLD"/>
    <property type="match status" value="1"/>
</dbReference>
<evidence type="ECO:0000313" key="3">
    <source>
        <dbReference type="EMBL" id="AFZ61270.1"/>
    </source>
</evidence>
<dbReference type="InterPro" id="IPR011704">
    <property type="entry name" value="ATPase_dyneun-rel_AAA"/>
</dbReference>
<name>K9ZSE1_ANACC</name>
<dbReference type="AlphaFoldDB" id="K9ZSE1"/>
<dbReference type="Gene3D" id="3.40.50.300">
    <property type="entry name" value="P-loop containing nucleotide triphosphate hydrolases"/>
    <property type="match status" value="1"/>
</dbReference>
<protein>
    <submittedName>
        <fullName evidence="3">AAA ATPase</fullName>
    </submittedName>
</protein>
<dbReference type="KEGG" id="acy:Anacy_5987"/>
<geneLocation type="plasmid" evidence="3 4">
    <name>pANACY.03</name>
</geneLocation>
<dbReference type="EMBL" id="CP003662">
    <property type="protein sequence ID" value="AFZ61270.1"/>
    <property type="molecule type" value="Genomic_DNA"/>
</dbReference>
<accession>K9ZSE1</accession>
<keyword evidence="3" id="KW-0614">Plasmid</keyword>
<dbReference type="PATRIC" id="fig|272123.3.peg.6498"/>
<keyword evidence="4" id="KW-1185">Reference proteome</keyword>
<organism evidence="3 4">
    <name type="scientific">Anabaena cylindrica (strain ATCC 27899 / PCC 7122)</name>
    <dbReference type="NCBI Taxonomy" id="272123"/>
    <lineage>
        <taxon>Bacteria</taxon>
        <taxon>Bacillati</taxon>
        <taxon>Cyanobacteriota</taxon>
        <taxon>Cyanophyceae</taxon>
        <taxon>Nostocales</taxon>
        <taxon>Nostocaceae</taxon>
        <taxon>Anabaena</taxon>
    </lineage>
</organism>
<dbReference type="GO" id="GO:0005524">
    <property type="term" value="F:ATP binding"/>
    <property type="evidence" value="ECO:0007669"/>
    <property type="project" value="InterPro"/>
</dbReference>
<reference evidence="4" key="1">
    <citation type="journal article" date="2013" name="Proc. Natl. Acad. Sci. U.S.A.">
        <title>Improving the coverage of the cyanobacterial phylum using diversity-driven genome sequencing.</title>
        <authorList>
            <person name="Shih P.M."/>
            <person name="Wu D."/>
            <person name="Latifi A."/>
            <person name="Axen S.D."/>
            <person name="Fewer D.P."/>
            <person name="Talla E."/>
            <person name="Calteau A."/>
            <person name="Cai F."/>
            <person name="Tandeau de Marsac N."/>
            <person name="Rippka R."/>
            <person name="Herdman M."/>
            <person name="Sivonen K."/>
            <person name="Coursin T."/>
            <person name="Laurent T."/>
            <person name="Goodwin L."/>
            <person name="Nolan M."/>
            <person name="Davenport K.W."/>
            <person name="Han C.S."/>
            <person name="Rubin E.M."/>
            <person name="Eisen J.A."/>
            <person name="Woyke T."/>
            <person name="Gugger M."/>
            <person name="Kerfeld C.A."/>
        </authorList>
    </citation>
    <scope>NUCLEOTIDE SEQUENCE [LARGE SCALE GENOMIC DNA]</scope>
    <source>
        <strain evidence="4">ATCC 27899 / PCC 7122</strain>
    </source>
</reference>
<dbReference type="CDD" id="cd00009">
    <property type="entry name" value="AAA"/>
    <property type="match status" value="1"/>
</dbReference>